<feature type="transmembrane region" description="Helical" evidence="7">
    <location>
        <begin position="33"/>
        <end position="56"/>
    </location>
</feature>
<gene>
    <name evidence="9" type="ORF">SJAV_27450</name>
</gene>
<feature type="transmembrane region" description="Helical" evidence="7">
    <location>
        <begin position="7"/>
        <end position="27"/>
    </location>
</feature>
<evidence type="ECO:0000256" key="3">
    <source>
        <dbReference type="ARBA" id="ARBA00022679"/>
    </source>
</evidence>
<comment type="similarity">
    <text evidence="1">Belongs to the protein kinase superfamily. NEK Ser/Thr protein kinase family. NIMA subfamily.</text>
</comment>
<keyword evidence="7" id="KW-0472">Membrane</keyword>
<keyword evidence="5" id="KW-0418">Kinase</keyword>
<reference evidence="9" key="1">
    <citation type="submission" date="2024-03" db="EMBL/GenBank/DDBJ databases">
        <title>Complete genome sequence of Sulfurisphaera javensis strain KD-1.</title>
        <authorList>
            <person name="Sakai H."/>
            <person name="Nur N."/>
            <person name="Suwanto A."/>
            <person name="Kurosawa N."/>
        </authorList>
    </citation>
    <scope>NUCLEOTIDE SEQUENCE</scope>
    <source>
        <strain evidence="9">KD-1</strain>
    </source>
</reference>
<dbReference type="RefSeq" id="WP_369610272.1">
    <property type="nucleotide sequence ID" value="NZ_AP031322.1"/>
</dbReference>
<dbReference type="GO" id="GO:0004674">
    <property type="term" value="F:protein serine/threonine kinase activity"/>
    <property type="evidence" value="ECO:0007669"/>
    <property type="project" value="UniProtKB-EC"/>
</dbReference>
<keyword evidence="3" id="KW-0808">Transferase</keyword>
<accession>A0AAT9GVP2</accession>
<dbReference type="EC" id="2.7.11.1" evidence="2"/>
<dbReference type="Gene3D" id="3.30.200.20">
    <property type="entry name" value="Phosphorylase Kinase, domain 1"/>
    <property type="match status" value="1"/>
</dbReference>
<dbReference type="PANTHER" id="PTHR43671:SF13">
    <property type="entry name" value="SERINE_THREONINE-PROTEIN KINASE NEK2"/>
    <property type="match status" value="1"/>
</dbReference>
<evidence type="ECO:0000256" key="6">
    <source>
        <dbReference type="ARBA" id="ARBA00022840"/>
    </source>
</evidence>
<keyword evidence="6" id="KW-0067">ATP-binding</keyword>
<dbReference type="CDD" id="cd14014">
    <property type="entry name" value="STKc_PknB_like"/>
    <property type="match status" value="1"/>
</dbReference>
<keyword evidence="7" id="KW-1133">Transmembrane helix</keyword>
<dbReference type="AlphaFoldDB" id="A0AAT9GVP2"/>
<keyword evidence="4" id="KW-0547">Nucleotide-binding</keyword>
<evidence type="ECO:0000256" key="2">
    <source>
        <dbReference type="ARBA" id="ARBA00012513"/>
    </source>
</evidence>
<dbReference type="PROSITE" id="PS00107">
    <property type="entry name" value="PROTEIN_KINASE_ATP"/>
    <property type="match status" value="1"/>
</dbReference>
<proteinExistence type="inferred from homology"/>
<protein>
    <recommendedName>
        <fullName evidence="2">non-specific serine/threonine protein kinase</fullName>
        <ecNumber evidence="2">2.7.11.1</ecNumber>
    </recommendedName>
</protein>
<dbReference type="Gene3D" id="1.10.510.10">
    <property type="entry name" value="Transferase(Phosphotransferase) domain 1"/>
    <property type="match status" value="1"/>
</dbReference>
<name>A0AAT9GVP2_9CREN</name>
<dbReference type="EMBL" id="AP031322">
    <property type="protein sequence ID" value="BFH74801.1"/>
    <property type="molecule type" value="Genomic_DNA"/>
</dbReference>
<dbReference type="Pfam" id="PF00069">
    <property type="entry name" value="Pkinase"/>
    <property type="match status" value="1"/>
</dbReference>
<dbReference type="PROSITE" id="PS50011">
    <property type="entry name" value="PROTEIN_KINASE_DOM"/>
    <property type="match status" value="1"/>
</dbReference>
<dbReference type="InterPro" id="IPR008271">
    <property type="entry name" value="Ser/Thr_kinase_AS"/>
</dbReference>
<sequence length="533" mass="59251">MGVAKAIIITFILYTFLLYPFLGLISASGGINIFTFTGYFIPLLFFEFLAVGISLATNKKRIIEIRVRNLPVRNWIAIIESKTLAFNTDVARLEIKGSPLAIFCPQIVDNMVYFPRPAKTKLSGNVIEINYQPTTAYSVLLDFPLCMKFYNPIYTNPNIPRTHIVAEKEIVDKNGKKQRLRIEFNKPGTYPTPTQPPIGQNQLPINLSLSNWDPNVWVGREIHGYKVDSVIGTGGNGYVLKVSLGGTKYAMKVLSITPTKSGTVTLQAKSGFDQLFNESENLKRLSQNPNFVTIFGIYVDSNMIMEALKGNAEAYFKNPPAIVMEFMEGGSADKLLTNQNITYSTYWPLIVKKIIKQVAVALSYLHSSGYVHLDIKPQNIFLKRNPGYLGEEVYRNIDGIIKLGDLGSAVKIGGKIEQVTPSYAPPEHVEAIITGKGADPKMDIFALGMTAYVMLTLQHDNPAGDYLDKVLDAYINGNISVALTLVRQAKQILSTWRPTIPLTTPQELQQVIIKTLNPEPQLRPTAQEIANTL</sequence>
<dbReference type="InterPro" id="IPR000719">
    <property type="entry name" value="Prot_kinase_dom"/>
</dbReference>
<evidence type="ECO:0000256" key="4">
    <source>
        <dbReference type="ARBA" id="ARBA00022741"/>
    </source>
</evidence>
<dbReference type="GeneID" id="92355695"/>
<dbReference type="PROSITE" id="PS00108">
    <property type="entry name" value="PROTEIN_KINASE_ST"/>
    <property type="match status" value="1"/>
</dbReference>
<evidence type="ECO:0000259" key="8">
    <source>
        <dbReference type="PROSITE" id="PS50011"/>
    </source>
</evidence>
<feature type="domain" description="Protein kinase" evidence="8">
    <location>
        <begin position="225"/>
        <end position="533"/>
    </location>
</feature>
<evidence type="ECO:0000256" key="5">
    <source>
        <dbReference type="ARBA" id="ARBA00022777"/>
    </source>
</evidence>
<evidence type="ECO:0000256" key="7">
    <source>
        <dbReference type="SAM" id="Phobius"/>
    </source>
</evidence>
<dbReference type="SMART" id="SM00220">
    <property type="entry name" value="S_TKc"/>
    <property type="match status" value="1"/>
</dbReference>
<organism evidence="9">
    <name type="scientific">Sulfurisphaera javensis</name>
    <dbReference type="NCBI Taxonomy" id="2049879"/>
    <lineage>
        <taxon>Archaea</taxon>
        <taxon>Thermoproteota</taxon>
        <taxon>Thermoprotei</taxon>
        <taxon>Sulfolobales</taxon>
        <taxon>Sulfolobaceae</taxon>
        <taxon>Sulfurisphaera</taxon>
    </lineage>
</organism>
<dbReference type="GO" id="GO:0005524">
    <property type="term" value="F:ATP binding"/>
    <property type="evidence" value="ECO:0007669"/>
    <property type="project" value="UniProtKB-KW"/>
</dbReference>
<evidence type="ECO:0000313" key="9">
    <source>
        <dbReference type="EMBL" id="BFH74801.1"/>
    </source>
</evidence>
<keyword evidence="7" id="KW-0812">Transmembrane</keyword>
<dbReference type="InterPro" id="IPR050660">
    <property type="entry name" value="NEK_Ser/Thr_kinase"/>
</dbReference>
<dbReference type="InterPro" id="IPR017441">
    <property type="entry name" value="Protein_kinase_ATP_BS"/>
</dbReference>
<dbReference type="PANTHER" id="PTHR43671">
    <property type="entry name" value="SERINE/THREONINE-PROTEIN KINASE NEK"/>
    <property type="match status" value="1"/>
</dbReference>
<dbReference type="KEGG" id="sjv:SJAV_27450"/>
<evidence type="ECO:0000256" key="1">
    <source>
        <dbReference type="ARBA" id="ARBA00010886"/>
    </source>
</evidence>
<dbReference type="SUPFAM" id="SSF56112">
    <property type="entry name" value="Protein kinase-like (PK-like)"/>
    <property type="match status" value="1"/>
</dbReference>
<dbReference type="InterPro" id="IPR011009">
    <property type="entry name" value="Kinase-like_dom_sf"/>
</dbReference>